<accession>A0A8I6SDA2</accession>
<dbReference type="KEGG" id="clec:106674194"/>
<protein>
    <submittedName>
        <fullName evidence="2">Uncharacterized protein</fullName>
    </submittedName>
</protein>
<sequence length="397" mass="44831">MASVSSNKGVRSRTRRRLDFDMESSKSPQPEPQPASANIPESRRQRIPRLLQESSSTTTMKTQQSNDEVSQRLERRCEKLRKCLNKAKNQKSIVQNSRTSQEIKELINQNKTFVIPSDRGLDSNAVDKSVPIFDVIFPLKKCVRGVTDKKDSLFNQIDAETDDMLLADIEMYSNIANKVLTNRVLEGERKSLERTRRMSQTMNAREQNLKTGKVVEDVLPETVAAFITSEEKEFKSLPEVTYQKLFPEDKSSPTVKVLHTAKNKKSAIIPVSSLSHKEGMLEYEDASYLEFESPSDFDIPEPHPMNIGNKPSEILGSSQTEGDKFDVCLETIPPVRGNLVQLRGSVPPKWFPGYTYALPKSSDTIRVDQPYHIFEEAWKAFSPTQCSSPEGTIIVGN</sequence>
<feature type="compositionally biased region" description="Low complexity" evidence="1">
    <location>
        <begin position="52"/>
        <end position="65"/>
    </location>
</feature>
<evidence type="ECO:0000313" key="3">
    <source>
        <dbReference type="Proteomes" id="UP000494040"/>
    </source>
</evidence>
<dbReference type="Proteomes" id="UP000494040">
    <property type="component" value="Unassembled WGS sequence"/>
</dbReference>
<dbReference type="EnsemblMetazoa" id="XM_014406779.1">
    <property type="protein sequence ID" value="XP_014262265.1"/>
    <property type="gene ID" value="LOC106674194"/>
</dbReference>
<dbReference type="AlphaFoldDB" id="A0A8I6SDA2"/>
<name>A0A8I6SDA2_CIMLE</name>
<dbReference type="RefSeq" id="XP_014262265.1">
    <property type="nucleotide sequence ID" value="XM_014406779.1"/>
</dbReference>
<keyword evidence="3" id="KW-1185">Reference proteome</keyword>
<dbReference type="OrthoDB" id="6625615at2759"/>
<dbReference type="GeneID" id="106674194"/>
<evidence type="ECO:0000256" key="1">
    <source>
        <dbReference type="SAM" id="MobiDB-lite"/>
    </source>
</evidence>
<proteinExistence type="predicted"/>
<reference evidence="2" key="1">
    <citation type="submission" date="2022-01" db="UniProtKB">
        <authorList>
            <consortium name="EnsemblMetazoa"/>
        </authorList>
    </citation>
    <scope>IDENTIFICATION</scope>
</reference>
<evidence type="ECO:0000313" key="2">
    <source>
        <dbReference type="EnsemblMetazoa" id="XP_014262265.1"/>
    </source>
</evidence>
<feature type="region of interest" description="Disordered" evidence="1">
    <location>
        <begin position="1"/>
        <end position="71"/>
    </location>
</feature>
<organism evidence="2 3">
    <name type="scientific">Cimex lectularius</name>
    <name type="common">Bed bug</name>
    <name type="synonym">Acanthia lectularia</name>
    <dbReference type="NCBI Taxonomy" id="79782"/>
    <lineage>
        <taxon>Eukaryota</taxon>
        <taxon>Metazoa</taxon>
        <taxon>Ecdysozoa</taxon>
        <taxon>Arthropoda</taxon>
        <taxon>Hexapoda</taxon>
        <taxon>Insecta</taxon>
        <taxon>Pterygota</taxon>
        <taxon>Neoptera</taxon>
        <taxon>Paraneoptera</taxon>
        <taxon>Hemiptera</taxon>
        <taxon>Heteroptera</taxon>
        <taxon>Panheteroptera</taxon>
        <taxon>Cimicomorpha</taxon>
        <taxon>Cimicidae</taxon>
        <taxon>Cimex</taxon>
    </lineage>
</organism>